<keyword evidence="2" id="KW-0378">Hydrolase</keyword>
<proteinExistence type="predicted"/>
<evidence type="ECO:0000313" key="7">
    <source>
        <dbReference type="Proteomes" id="UP000472271"/>
    </source>
</evidence>
<dbReference type="Ensembl" id="ENSSORT00005050760.1">
    <property type="protein sequence ID" value="ENSSORP00005049558.1"/>
    <property type="gene ID" value="ENSSORG00005022491.1"/>
</dbReference>
<feature type="region of interest" description="Disordered" evidence="4">
    <location>
        <begin position="1"/>
        <end position="30"/>
    </location>
</feature>
<dbReference type="EC" id="3.1.3.48" evidence="1"/>
<keyword evidence="3" id="KW-0904">Protein phosphatase</keyword>
<reference evidence="6" key="3">
    <citation type="submission" date="2025-09" db="UniProtKB">
        <authorList>
            <consortium name="Ensembl"/>
        </authorList>
    </citation>
    <scope>IDENTIFICATION</scope>
</reference>
<dbReference type="GO" id="GO:0005634">
    <property type="term" value="C:nucleus"/>
    <property type="evidence" value="ECO:0007669"/>
    <property type="project" value="TreeGrafter"/>
</dbReference>
<dbReference type="GO" id="GO:0050868">
    <property type="term" value="P:negative regulation of T cell activation"/>
    <property type="evidence" value="ECO:0007669"/>
    <property type="project" value="TreeGrafter"/>
</dbReference>
<dbReference type="PRINTS" id="PR00700">
    <property type="entry name" value="PRTYPHPHTASE"/>
</dbReference>
<feature type="compositionally biased region" description="Basic and acidic residues" evidence="4">
    <location>
        <begin position="14"/>
        <end position="30"/>
    </location>
</feature>
<dbReference type="SUPFAM" id="SSF52799">
    <property type="entry name" value="(Phosphotyrosine protein) phosphatases II"/>
    <property type="match status" value="1"/>
</dbReference>
<evidence type="ECO:0000256" key="4">
    <source>
        <dbReference type="SAM" id="MobiDB-lite"/>
    </source>
</evidence>
<evidence type="ECO:0000313" key="6">
    <source>
        <dbReference type="Ensembl" id="ENSSORP00005049558.1"/>
    </source>
</evidence>
<dbReference type="InterPro" id="IPR000242">
    <property type="entry name" value="PTP_cat"/>
</dbReference>
<organism evidence="6 7">
    <name type="scientific">Sphaeramia orbicularis</name>
    <name type="common">orbiculate cardinalfish</name>
    <dbReference type="NCBI Taxonomy" id="375764"/>
    <lineage>
        <taxon>Eukaryota</taxon>
        <taxon>Metazoa</taxon>
        <taxon>Chordata</taxon>
        <taxon>Craniata</taxon>
        <taxon>Vertebrata</taxon>
        <taxon>Euteleostomi</taxon>
        <taxon>Actinopterygii</taxon>
        <taxon>Neopterygii</taxon>
        <taxon>Teleostei</taxon>
        <taxon>Neoteleostei</taxon>
        <taxon>Acanthomorphata</taxon>
        <taxon>Gobiaria</taxon>
        <taxon>Kurtiformes</taxon>
        <taxon>Apogonoidei</taxon>
        <taxon>Apogonidae</taxon>
        <taxon>Apogoninae</taxon>
        <taxon>Sphaeramia</taxon>
    </lineage>
</organism>
<feature type="domain" description="Tyrosine-protein phosphatase" evidence="5">
    <location>
        <begin position="3"/>
        <end position="100"/>
    </location>
</feature>
<dbReference type="GO" id="GO:0005737">
    <property type="term" value="C:cytoplasm"/>
    <property type="evidence" value="ECO:0007669"/>
    <property type="project" value="TreeGrafter"/>
</dbReference>
<evidence type="ECO:0000256" key="1">
    <source>
        <dbReference type="ARBA" id="ARBA00013064"/>
    </source>
</evidence>
<evidence type="ECO:0000256" key="3">
    <source>
        <dbReference type="ARBA" id="ARBA00022912"/>
    </source>
</evidence>
<dbReference type="GO" id="GO:0050852">
    <property type="term" value="P:T cell receptor signaling pathway"/>
    <property type="evidence" value="ECO:0007669"/>
    <property type="project" value="TreeGrafter"/>
</dbReference>
<dbReference type="AlphaFoldDB" id="A0A673CBP9"/>
<dbReference type="Gene3D" id="3.90.190.10">
    <property type="entry name" value="Protein tyrosine phosphatase superfamily"/>
    <property type="match status" value="1"/>
</dbReference>
<dbReference type="GO" id="GO:0004726">
    <property type="term" value="F:non-membrane spanning protein tyrosine phosphatase activity"/>
    <property type="evidence" value="ECO:0007669"/>
    <property type="project" value="InterPro"/>
</dbReference>
<dbReference type="InterPro" id="IPR029021">
    <property type="entry name" value="Prot-tyrosine_phosphatase-like"/>
</dbReference>
<dbReference type="Pfam" id="PF00102">
    <property type="entry name" value="Y_phosphatase"/>
    <property type="match status" value="1"/>
</dbReference>
<evidence type="ECO:0000259" key="5">
    <source>
        <dbReference type="PROSITE" id="PS50055"/>
    </source>
</evidence>
<protein>
    <recommendedName>
        <fullName evidence="1">protein-tyrosine-phosphatase</fullName>
        <ecNumber evidence="1">3.1.3.48</ecNumber>
    </recommendedName>
</protein>
<dbReference type="Proteomes" id="UP000472271">
    <property type="component" value="Chromosome 7"/>
</dbReference>
<evidence type="ECO:0000256" key="2">
    <source>
        <dbReference type="ARBA" id="ARBA00022801"/>
    </source>
</evidence>
<keyword evidence="7" id="KW-1185">Reference proteome</keyword>
<dbReference type="InParanoid" id="A0A673CBP9"/>
<reference evidence="6" key="1">
    <citation type="submission" date="2019-06" db="EMBL/GenBank/DDBJ databases">
        <authorList>
            <consortium name="Wellcome Sanger Institute Data Sharing"/>
        </authorList>
    </citation>
    <scope>NUCLEOTIDE SEQUENCE [LARGE SCALE GENOMIC DNA]</scope>
</reference>
<accession>A0A673CBP9</accession>
<dbReference type="InterPro" id="IPR047170">
    <property type="entry name" value="PTN12/18/22"/>
</dbReference>
<dbReference type="PANTHER" id="PTHR45983">
    <property type="entry name" value="TYROSINE PHOSPHATSE N18, PUTATIVE-RELATED"/>
    <property type="match status" value="1"/>
</dbReference>
<reference evidence="6" key="2">
    <citation type="submission" date="2025-08" db="UniProtKB">
        <authorList>
            <consortium name="Ensembl"/>
        </authorList>
    </citation>
    <scope>IDENTIFICATION</scope>
</reference>
<sequence>DCSKDQLKSQSTRYRTDKTFPTKTAEKQENMKKNRYKDIVPFDHSRVKLTFTTSKNDTDYINASFIKGMSGSRAYIATQGPLPHTVIDFLRMIWEYDMKVHYTCHH</sequence>
<dbReference type="PANTHER" id="PTHR45983:SF1">
    <property type="entry name" value="TYROSINE-PROTEIN PHOSPHATASE NON-RECEPTOR TYPE 22"/>
    <property type="match status" value="1"/>
</dbReference>
<name>A0A673CBP9_9TELE</name>
<dbReference type="PROSITE" id="PS50055">
    <property type="entry name" value="TYR_PHOSPHATASE_PTP"/>
    <property type="match status" value="1"/>
</dbReference>